<dbReference type="EMBL" id="BMAW01014161">
    <property type="protein sequence ID" value="GFT37720.1"/>
    <property type="molecule type" value="Genomic_DNA"/>
</dbReference>
<proteinExistence type="predicted"/>
<sequence length="35" mass="3690">MPDAIVVRISAKGVDAMVSPVRSSGAVIWIVVDNH</sequence>
<feature type="non-terminal residue" evidence="1">
    <location>
        <position position="35"/>
    </location>
</feature>
<dbReference type="Proteomes" id="UP000887013">
    <property type="component" value="Unassembled WGS sequence"/>
</dbReference>
<evidence type="ECO:0000313" key="2">
    <source>
        <dbReference type="Proteomes" id="UP000887013"/>
    </source>
</evidence>
<comment type="caution">
    <text evidence="1">The sequence shown here is derived from an EMBL/GenBank/DDBJ whole genome shotgun (WGS) entry which is preliminary data.</text>
</comment>
<reference evidence="1" key="1">
    <citation type="submission" date="2020-08" db="EMBL/GenBank/DDBJ databases">
        <title>Multicomponent nature underlies the extraordinary mechanical properties of spider dragline silk.</title>
        <authorList>
            <person name="Kono N."/>
            <person name="Nakamura H."/>
            <person name="Mori M."/>
            <person name="Yoshida Y."/>
            <person name="Ohtoshi R."/>
            <person name="Malay A.D."/>
            <person name="Moran D.A.P."/>
            <person name="Tomita M."/>
            <person name="Numata K."/>
            <person name="Arakawa K."/>
        </authorList>
    </citation>
    <scope>NUCLEOTIDE SEQUENCE</scope>
</reference>
<accession>A0A8X6TRW4</accession>
<keyword evidence="2" id="KW-1185">Reference proteome</keyword>
<protein>
    <submittedName>
        <fullName evidence="1">Uncharacterized protein</fullName>
    </submittedName>
</protein>
<organism evidence="1 2">
    <name type="scientific">Nephila pilipes</name>
    <name type="common">Giant wood spider</name>
    <name type="synonym">Nephila maculata</name>
    <dbReference type="NCBI Taxonomy" id="299642"/>
    <lineage>
        <taxon>Eukaryota</taxon>
        <taxon>Metazoa</taxon>
        <taxon>Ecdysozoa</taxon>
        <taxon>Arthropoda</taxon>
        <taxon>Chelicerata</taxon>
        <taxon>Arachnida</taxon>
        <taxon>Araneae</taxon>
        <taxon>Araneomorphae</taxon>
        <taxon>Entelegynae</taxon>
        <taxon>Araneoidea</taxon>
        <taxon>Nephilidae</taxon>
        <taxon>Nephila</taxon>
    </lineage>
</organism>
<dbReference type="AlphaFoldDB" id="A0A8X6TRW4"/>
<name>A0A8X6TRW4_NEPPI</name>
<evidence type="ECO:0000313" key="1">
    <source>
        <dbReference type="EMBL" id="GFT37720.1"/>
    </source>
</evidence>
<gene>
    <name evidence="1" type="ORF">NPIL_322151</name>
</gene>